<keyword evidence="2" id="KW-1185">Reference proteome</keyword>
<reference evidence="1" key="2">
    <citation type="journal article" date="2024" name="Plant">
        <title>Genomic evolution and insights into agronomic trait innovations of Sesamum species.</title>
        <authorList>
            <person name="Miao H."/>
            <person name="Wang L."/>
            <person name="Qu L."/>
            <person name="Liu H."/>
            <person name="Sun Y."/>
            <person name="Le M."/>
            <person name="Wang Q."/>
            <person name="Wei S."/>
            <person name="Zheng Y."/>
            <person name="Lin W."/>
            <person name="Duan Y."/>
            <person name="Cao H."/>
            <person name="Xiong S."/>
            <person name="Wang X."/>
            <person name="Wei L."/>
            <person name="Li C."/>
            <person name="Ma Q."/>
            <person name="Ju M."/>
            <person name="Zhao R."/>
            <person name="Li G."/>
            <person name="Mu C."/>
            <person name="Tian Q."/>
            <person name="Mei H."/>
            <person name="Zhang T."/>
            <person name="Gao T."/>
            <person name="Zhang H."/>
        </authorList>
    </citation>
    <scope>NUCLEOTIDE SEQUENCE</scope>
    <source>
        <strain evidence="1">K16</strain>
    </source>
</reference>
<accession>A0AAE1T5W6</accession>
<evidence type="ECO:0000313" key="1">
    <source>
        <dbReference type="EMBL" id="KAK4382159.1"/>
    </source>
</evidence>
<protein>
    <submittedName>
        <fullName evidence="1">Uncharacterized protein</fullName>
    </submittedName>
</protein>
<proteinExistence type="predicted"/>
<evidence type="ECO:0000313" key="2">
    <source>
        <dbReference type="Proteomes" id="UP001289374"/>
    </source>
</evidence>
<comment type="caution">
    <text evidence="1">The sequence shown here is derived from an EMBL/GenBank/DDBJ whole genome shotgun (WGS) entry which is preliminary data.</text>
</comment>
<gene>
    <name evidence="1" type="ORF">Sango_2898800</name>
</gene>
<reference evidence="1" key="1">
    <citation type="submission" date="2020-06" db="EMBL/GenBank/DDBJ databases">
        <authorList>
            <person name="Li T."/>
            <person name="Hu X."/>
            <person name="Zhang T."/>
            <person name="Song X."/>
            <person name="Zhang H."/>
            <person name="Dai N."/>
            <person name="Sheng W."/>
            <person name="Hou X."/>
            <person name="Wei L."/>
        </authorList>
    </citation>
    <scope>NUCLEOTIDE SEQUENCE</scope>
    <source>
        <strain evidence="1">K16</strain>
        <tissue evidence="1">Leaf</tissue>
    </source>
</reference>
<sequence length="164" mass="18581">MEWRFMEGMLIRLGFHHCFVRLIMLLVSTDSYSFILSGKEFGRVYRQRGLRQENPLSPYLFLFYTEALSYLFCDIPPLGQGQSYFRSEANLEKCSMVLRSNVFAIVCGQIGATLGVEVVPKHDNSNKGGLIWHLDSRGNFTVPSGHHLSLQLAEVNRPSHSGPV</sequence>
<dbReference type="Proteomes" id="UP001289374">
    <property type="component" value="Unassembled WGS sequence"/>
</dbReference>
<organism evidence="1 2">
    <name type="scientific">Sesamum angolense</name>
    <dbReference type="NCBI Taxonomy" id="2727404"/>
    <lineage>
        <taxon>Eukaryota</taxon>
        <taxon>Viridiplantae</taxon>
        <taxon>Streptophyta</taxon>
        <taxon>Embryophyta</taxon>
        <taxon>Tracheophyta</taxon>
        <taxon>Spermatophyta</taxon>
        <taxon>Magnoliopsida</taxon>
        <taxon>eudicotyledons</taxon>
        <taxon>Gunneridae</taxon>
        <taxon>Pentapetalae</taxon>
        <taxon>asterids</taxon>
        <taxon>lamiids</taxon>
        <taxon>Lamiales</taxon>
        <taxon>Pedaliaceae</taxon>
        <taxon>Sesamum</taxon>
    </lineage>
</organism>
<name>A0AAE1T5W6_9LAMI</name>
<dbReference type="EMBL" id="JACGWL010000750">
    <property type="protein sequence ID" value="KAK4382159.1"/>
    <property type="molecule type" value="Genomic_DNA"/>
</dbReference>
<dbReference type="AlphaFoldDB" id="A0AAE1T5W6"/>